<dbReference type="CDD" id="cd00779">
    <property type="entry name" value="ProRS_core_prok"/>
    <property type="match status" value="1"/>
</dbReference>
<feature type="domain" description="Aminoacyl-transfer RNA synthetases class-II family profile" evidence="10">
    <location>
        <begin position="52"/>
        <end position="315"/>
    </location>
</feature>
<comment type="catalytic activity">
    <reaction evidence="8">
        <text>tRNA(Pro) + L-proline + ATP = L-prolyl-tRNA(Pro) + AMP + diphosphate</text>
        <dbReference type="Rhea" id="RHEA:14305"/>
        <dbReference type="Rhea" id="RHEA-COMP:9700"/>
        <dbReference type="Rhea" id="RHEA-COMP:9702"/>
        <dbReference type="ChEBI" id="CHEBI:30616"/>
        <dbReference type="ChEBI" id="CHEBI:33019"/>
        <dbReference type="ChEBI" id="CHEBI:60039"/>
        <dbReference type="ChEBI" id="CHEBI:78442"/>
        <dbReference type="ChEBI" id="CHEBI:78532"/>
        <dbReference type="ChEBI" id="CHEBI:456215"/>
        <dbReference type="EC" id="6.1.1.15"/>
    </reaction>
</comment>
<evidence type="ECO:0000313" key="12">
    <source>
        <dbReference type="Proteomes" id="UP000549394"/>
    </source>
</evidence>
<dbReference type="InterPro" id="IPR050062">
    <property type="entry name" value="Pro-tRNA_synthetase"/>
</dbReference>
<dbReference type="GO" id="GO:0004827">
    <property type="term" value="F:proline-tRNA ligase activity"/>
    <property type="evidence" value="ECO:0007669"/>
    <property type="project" value="UniProtKB-EC"/>
</dbReference>
<protein>
    <recommendedName>
        <fullName evidence="9">Probable proline--tRNA ligase, mitochondrial</fullName>
        <ecNumber evidence="1">6.1.1.15</ecNumber>
    </recommendedName>
    <alternativeName>
        <fullName evidence="7">Prolyl-tRNA synthetase</fullName>
    </alternativeName>
</protein>
<accession>A0A7I8VMH5</accession>
<dbReference type="InterPro" id="IPR002316">
    <property type="entry name" value="Pro-tRNA-ligase_IIa"/>
</dbReference>
<dbReference type="SUPFAM" id="SSF55681">
    <property type="entry name" value="Class II aaRS and biotin synthetases"/>
    <property type="match status" value="1"/>
</dbReference>
<keyword evidence="3" id="KW-0547">Nucleotide-binding</keyword>
<dbReference type="OrthoDB" id="10267474at2759"/>
<dbReference type="InterPro" id="IPR004154">
    <property type="entry name" value="Anticodon-bd"/>
</dbReference>
<dbReference type="InterPro" id="IPR033730">
    <property type="entry name" value="ProRS_core_prok"/>
</dbReference>
<dbReference type="PANTHER" id="PTHR42753:SF10">
    <property type="entry name" value="PROLINE--TRNA LIGASE, MITOCHONDRIAL-RELATED"/>
    <property type="match status" value="1"/>
</dbReference>
<dbReference type="Proteomes" id="UP000549394">
    <property type="component" value="Unassembled WGS sequence"/>
</dbReference>
<keyword evidence="6" id="KW-0030">Aminoacyl-tRNA synthetase</keyword>
<dbReference type="AlphaFoldDB" id="A0A7I8VMH5"/>
<gene>
    <name evidence="11" type="ORF">DGYR_LOCUS5274</name>
</gene>
<dbReference type="Gene3D" id="3.40.50.800">
    <property type="entry name" value="Anticodon-binding domain"/>
    <property type="match status" value="1"/>
</dbReference>
<evidence type="ECO:0000256" key="9">
    <source>
        <dbReference type="ARBA" id="ARBA00071545"/>
    </source>
</evidence>
<dbReference type="PRINTS" id="PR01046">
    <property type="entry name" value="TRNASYNTHPRO"/>
</dbReference>
<evidence type="ECO:0000256" key="4">
    <source>
        <dbReference type="ARBA" id="ARBA00022840"/>
    </source>
</evidence>
<evidence type="ECO:0000256" key="5">
    <source>
        <dbReference type="ARBA" id="ARBA00022917"/>
    </source>
</evidence>
<dbReference type="PROSITE" id="PS50862">
    <property type="entry name" value="AA_TRNA_LIGASE_II"/>
    <property type="match status" value="1"/>
</dbReference>
<dbReference type="Pfam" id="PF03129">
    <property type="entry name" value="HGTP_anticodon"/>
    <property type="match status" value="1"/>
</dbReference>
<evidence type="ECO:0000256" key="6">
    <source>
        <dbReference type="ARBA" id="ARBA00023146"/>
    </source>
</evidence>
<dbReference type="InterPro" id="IPR006195">
    <property type="entry name" value="aa-tRNA-synth_II"/>
</dbReference>
<keyword evidence="2" id="KW-0436">Ligase</keyword>
<dbReference type="EMBL" id="CAJFCJ010000006">
    <property type="protein sequence ID" value="CAD5116673.1"/>
    <property type="molecule type" value="Genomic_DNA"/>
</dbReference>
<dbReference type="InterPro" id="IPR036621">
    <property type="entry name" value="Anticodon-bd_dom_sf"/>
</dbReference>
<dbReference type="FunFam" id="3.30.930.10:FF:000042">
    <property type="entry name" value="probable proline--tRNA ligase, mitochondrial"/>
    <property type="match status" value="1"/>
</dbReference>
<evidence type="ECO:0000259" key="10">
    <source>
        <dbReference type="PROSITE" id="PS50862"/>
    </source>
</evidence>
<dbReference type="PANTHER" id="PTHR42753">
    <property type="entry name" value="MITOCHONDRIAL RIBOSOME PROTEIN L39/PROLYL-TRNA LIGASE FAMILY MEMBER"/>
    <property type="match status" value="1"/>
</dbReference>
<dbReference type="GO" id="GO:0005524">
    <property type="term" value="F:ATP binding"/>
    <property type="evidence" value="ECO:0007669"/>
    <property type="project" value="UniProtKB-KW"/>
</dbReference>
<evidence type="ECO:0000313" key="11">
    <source>
        <dbReference type="EMBL" id="CAD5116673.1"/>
    </source>
</evidence>
<dbReference type="Gene3D" id="3.30.930.10">
    <property type="entry name" value="Bira Bifunctional Protein, Domain 2"/>
    <property type="match status" value="1"/>
</dbReference>
<dbReference type="GO" id="GO:0005739">
    <property type="term" value="C:mitochondrion"/>
    <property type="evidence" value="ECO:0007669"/>
    <property type="project" value="TreeGrafter"/>
</dbReference>
<name>A0A7I8VMH5_9ANNE</name>
<keyword evidence="12" id="KW-1185">Reference proteome</keyword>
<dbReference type="InterPro" id="IPR045864">
    <property type="entry name" value="aa-tRNA-synth_II/BPL/LPL"/>
</dbReference>
<organism evidence="11 12">
    <name type="scientific">Dimorphilus gyrociliatus</name>
    <dbReference type="NCBI Taxonomy" id="2664684"/>
    <lineage>
        <taxon>Eukaryota</taxon>
        <taxon>Metazoa</taxon>
        <taxon>Spiralia</taxon>
        <taxon>Lophotrochozoa</taxon>
        <taxon>Annelida</taxon>
        <taxon>Polychaeta</taxon>
        <taxon>Polychaeta incertae sedis</taxon>
        <taxon>Dinophilidae</taxon>
        <taxon>Dimorphilus</taxon>
    </lineage>
</organism>
<keyword evidence="5" id="KW-0648">Protein biosynthesis</keyword>
<dbReference type="InterPro" id="IPR002314">
    <property type="entry name" value="aa-tRNA-synt_IIb"/>
</dbReference>
<dbReference type="SUPFAM" id="SSF52954">
    <property type="entry name" value="Class II aaRS ABD-related"/>
    <property type="match status" value="1"/>
</dbReference>
<evidence type="ECO:0000256" key="2">
    <source>
        <dbReference type="ARBA" id="ARBA00022598"/>
    </source>
</evidence>
<keyword evidence="4" id="KW-0067">ATP-binding</keyword>
<reference evidence="11 12" key="1">
    <citation type="submission" date="2020-08" db="EMBL/GenBank/DDBJ databases">
        <authorList>
            <person name="Hejnol A."/>
        </authorList>
    </citation>
    <scope>NUCLEOTIDE SEQUENCE [LARGE SCALE GENOMIC DNA]</scope>
</reference>
<evidence type="ECO:0000256" key="1">
    <source>
        <dbReference type="ARBA" id="ARBA00012831"/>
    </source>
</evidence>
<dbReference type="Pfam" id="PF00587">
    <property type="entry name" value="tRNA-synt_2b"/>
    <property type="match status" value="1"/>
</dbReference>
<evidence type="ECO:0000256" key="8">
    <source>
        <dbReference type="ARBA" id="ARBA00047671"/>
    </source>
</evidence>
<dbReference type="EC" id="6.1.1.15" evidence="1"/>
<evidence type="ECO:0000256" key="7">
    <source>
        <dbReference type="ARBA" id="ARBA00029731"/>
    </source>
</evidence>
<dbReference type="GO" id="GO:0006433">
    <property type="term" value="P:prolyl-tRNA aminoacylation"/>
    <property type="evidence" value="ECO:0007669"/>
    <property type="project" value="InterPro"/>
</dbReference>
<evidence type="ECO:0000256" key="3">
    <source>
        <dbReference type="ARBA" id="ARBA00022741"/>
    </source>
</evidence>
<proteinExistence type="predicted"/>
<sequence>MFPILGREGPDVEKTMSNSAKLLVKLNWVKAGATGTFTLMPPLQRSVDKLCRIIENEMNAVGGLKVTMPSLATAGIWKKSGRYNDMGSELLKLKDRNEANLCLSPTHEETVTSLVQSLSPISYKNLPIKLYQIGPKFRDEMRPKNALLRCREFLMKDLYSFDDNLENSLKTYKDLNKAYENIFNRLNLDFFKVQADTGTMGGSSSHEYHIESPIGEDTLILCKNCGEAFNKELTVDDEYIKNCRKCGENVKIIKSIEIGHTFLLGTKYSETFKANLITKESKKSLIVMGCYGIGVTRLVSACIEVLSSKNQLRLPELITPHQICIIPQREGYKSDITLKQSEDIAINLSQLDNLKDYEVVLDDRLSLSIGQRIKEASNFGYTFGIVVGKSALEENPKYEVIDFKNNEKKLMINEEITNLAKHIKTV</sequence>
<comment type="caution">
    <text evidence="11">The sequence shown here is derived from an EMBL/GenBank/DDBJ whole genome shotgun (WGS) entry which is preliminary data.</text>
</comment>